<protein>
    <submittedName>
        <fullName evidence="1">Uncharacterized protein</fullName>
    </submittedName>
</protein>
<dbReference type="Proteomes" id="UP000683925">
    <property type="component" value="Unassembled WGS sequence"/>
</dbReference>
<dbReference type="EMBL" id="CAJJDP010000032">
    <property type="protein sequence ID" value="CAD8156477.1"/>
    <property type="molecule type" value="Genomic_DNA"/>
</dbReference>
<evidence type="ECO:0000313" key="2">
    <source>
        <dbReference type="Proteomes" id="UP000683925"/>
    </source>
</evidence>
<dbReference type="AlphaFoldDB" id="A0A8S1TYC8"/>
<accession>A0A8S1TYC8</accession>
<gene>
    <name evidence="1" type="ORF">POCTA_138.1.T0320142</name>
</gene>
<keyword evidence="2" id="KW-1185">Reference proteome</keyword>
<organism evidence="1 2">
    <name type="scientific">Paramecium octaurelia</name>
    <dbReference type="NCBI Taxonomy" id="43137"/>
    <lineage>
        <taxon>Eukaryota</taxon>
        <taxon>Sar</taxon>
        <taxon>Alveolata</taxon>
        <taxon>Ciliophora</taxon>
        <taxon>Intramacronucleata</taxon>
        <taxon>Oligohymenophorea</taxon>
        <taxon>Peniculida</taxon>
        <taxon>Parameciidae</taxon>
        <taxon>Paramecium</taxon>
    </lineage>
</organism>
<proteinExistence type="predicted"/>
<evidence type="ECO:0000313" key="1">
    <source>
        <dbReference type="EMBL" id="CAD8156477.1"/>
    </source>
</evidence>
<name>A0A8S1TYC8_PAROT</name>
<reference evidence="1" key="1">
    <citation type="submission" date="2021-01" db="EMBL/GenBank/DDBJ databases">
        <authorList>
            <consortium name="Genoscope - CEA"/>
            <person name="William W."/>
        </authorList>
    </citation>
    <scope>NUCLEOTIDE SEQUENCE</scope>
</reference>
<comment type="caution">
    <text evidence="1">The sequence shown here is derived from an EMBL/GenBank/DDBJ whole genome shotgun (WGS) entry which is preliminary data.</text>
</comment>
<sequence length="107" mass="12849">MNACQILLYFQVIFSFHQAYNSFDGISKKYPQLLAQTKSSKNLIKLIQITVSLKQYISTQLFTFKPYQFRKYKVLWQTQMNYQFCQLNKILLKQNKECKLSVYKRPS</sequence>